<name>A0AC60QR57_IXOPE</name>
<proteinExistence type="predicted"/>
<comment type="caution">
    <text evidence="1">The sequence shown here is derived from an EMBL/GenBank/DDBJ whole genome shotgun (WGS) entry which is preliminary data.</text>
</comment>
<reference evidence="1 2" key="1">
    <citation type="journal article" date="2020" name="Cell">
        <title>Large-Scale Comparative Analyses of Tick Genomes Elucidate Their Genetic Diversity and Vector Capacities.</title>
        <authorList>
            <consortium name="Tick Genome and Microbiome Consortium (TIGMIC)"/>
            <person name="Jia N."/>
            <person name="Wang J."/>
            <person name="Shi W."/>
            <person name="Du L."/>
            <person name="Sun Y."/>
            <person name="Zhan W."/>
            <person name="Jiang J.F."/>
            <person name="Wang Q."/>
            <person name="Zhang B."/>
            <person name="Ji P."/>
            <person name="Bell-Sakyi L."/>
            <person name="Cui X.M."/>
            <person name="Yuan T.T."/>
            <person name="Jiang B.G."/>
            <person name="Yang W.F."/>
            <person name="Lam T.T."/>
            <person name="Chang Q.C."/>
            <person name="Ding S.J."/>
            <person name="Wang X.J."/>
            <person name="Zhu J.G."/>
            <person name="Ruan X.D."/>
            <person name="Zhao L."/>
            <person name="Wei J.T."/>
            <person name="Ye R.Z."/>
            <person name="Que T.C."/>
            <person name="Du C.H."/>
            <person name="Zhou Y.H."/>
            <person name="Cheng J.X."/>
            <person name="Dai P.F."/>
            <person name="Guo W.B."/>
            <person name="Han X.H."/>
            <person name="Huang E.J."/>
            <person name="Li L.F."/>
            <person name="Wei W."/>
            <person name="Gao Y.C."/>
            <person name="Liu J.Z."/>
            <person name="Shao H.Z."/>
            <person name="Wang X."/>
            <person name="Wang C.C."/>
            <person name="Yang T.C."/>
            <person name="Huo Q.B."/>
            <person name="Li W."/>
            <person name="Chen H.Y."/>
            <person name="Chen S.E."/>
            <person name="Zhou L.G."/>
            <person name="Ni X.B."/>
            <person name="Tian J.H."/>
            <person name="Sheng Y."/>
            <person name="Liu T."/>
            <person name="Pan Y.S."/>
            <person name="Xia L.Y."/>
            <person name="Li J."/>
            <person name="Zhao F."/>
            <person name="Cao W.C."/>
        </authorList>
    </citation>
    <scope>NUCLEOTIDE SEQUENCE [LARGE SCALE GENOMIC DNA]</scope>
    <source>
        <strain evidence="1">Iper-2018</strain>
    </source>
</reference>
<evidence type="ECO:0000313" key="1">
    <source>
        <dbReference type="EMBL" id="KAG0436876.1"/>
    </source>
</evidence>
<sequence length="152" mass="16995">MCSHTVSLKFLPANTTAESQPLDQGIIATVKALYKKRMCERVVLKLQQEPLKVDLRGAIDMITASWWQVKATTIQKCFRNAGFVRDAGNSEDADLRSNAIDEAIGANDVWSDLVENRFVPANDTFQNYVDEDDDDSVIREEATTDEAIGRVQ</sequence>
<accession>A0AC60QR57</accession>
<dbReference type="Proteomes" id="UP000805193">
    <property type="component" value="Unassembled WGS sequence"/>
</dbReference>
<dbReference type="EMBL" id="JABSTQ010006663">
    <property type="protein sequence ID" value="KAG0436876.1"/>
    <property type="molecule type" value="Genomic_DNA"/>
</dbReference>
<evidence type="ECO:0000313" key="2">
    <source>
        <dbReference type="Proteomes" id="UP000805193"/>
    </source>
</evidence>
<gene>
    <name evidence="1" type="ORF">HPB47_017716</name>
</gene>
<organism evidence="1 2">
    <name type="scientific">Ixodes persulcatus</name>
    <name type="common">Taiga tick</name>
    <dbReference type="NCBI Taxonomy" id="34615"/>
    <lineage>
        <taxon>Eukaryota</taxon>
        <taxon>Metazoa</taxon>
        <taxon>Ecdysozoa</taxon>
        <taxon>Arthropoda</taxon>
        <taxon>Chelicerata</taxon>
        <taxon>Arachnida</taxon>
        <taxon>Acari</taxon>
        <taxon>Parasitiformes</taxon>
        <taxon>Ixodida</taxon>
        <taxon>Ixodoidea</taxon>
        <taxon>Ixodidae</taxon>
        <taxon>Ixodinae</taxon>
        <taxon>Ixodes</taxon>
    </lineage>
</organism>
<keyword evidence="2" id="KW-1185">Reference proteome</keyword>
<protein>
    <submittedName>
        <fullName evidence="1">Uncharacterized protein</fullName>
    </submittedName>
</protein>